<reference evidence="2" key="1">
    <citation type="submission" date="2020-11" db="EMBL/GenBank/DDBJ databases">
        <title>Bacterial whole genome sequence for Panacibacter sp. DH6.</title>
        <authorList>
            <person name="Le V."/>
            <person name="Ko S."/>
            <person name="Ahn C.-Y."/>
            <person name="Oh H.-M."/>
        </authorList>
    </citation>
    <scope>NUCLEOTIDE SEQUENCE</scope>
    <source>
        <strain evidence="2">DH6</strain>
    </source>
</reference>
<dbReference type="EMBL" id="JADWYR010000001">
    <property type="protein sequence ID" value="MBG9376106.1"/>
    <property type="molecule type" value="Genomic_DNA"/>
</dbReference>
<proteinExistence type="predicted"/>
<keyword evidence="3" id="KW-1185">Reference proteome</keyword>
<name>A0A931GTZ1_9BACT</name>
<accession>A0A931GTZ1</accession>
<evidence type="ECO:0000313" key="2">
    <source>
        <dbReference type="EMBL" id="MBG9376106.1"/>
    </source>
</evidence>
<dbReference type="Proteomes" id="UP000628448">
    <property type="component" value="Unassembled WGS sequence"/>
</dbReference>
<feature type="domain" description="Isocitrate dehydrogenase/Hypothetical protein TT1725 C-terminal" evidence="1">
    <location>
        <begin position="9"/>
        <end position="66"/>
    </location>
</feature>
<dbReference type="RefSeq" id="WP_196990128.1">
    <property type="nucleotide sequence ID" value="NZ_JADWYR010000001.1"/>
</dbReference>
<evidence type="ECO:0000259" key="1">
    <source>
        <dbReference type="Pfam" id="PF18324"/>
    </source>
</evidence>
<dbReference type="InterPro" id="IPR040978">
    <property type="entry name" value="Isocitrate_DH_TT1725_C"/>
</dbReference>
<comment type="caution">
    <text evidence="2">The sequence shown here is derived from an EMBL/GenBank/DDBJ whole genome shotgun (WGS) entry which is preliminary data.</text>
</comment>
<protein>
    <recommendedName>
        <fullName evidence="1">Isocitrate dehydrogenase/Hypothetical protein TT1725 C-terminal domain-containing protein</fullName>
    </recommendedName>
</protein>
<dbReference type="AlphaFoldDB" id="A0A931GTZ1"/>
<organism evidence="2 3">
    <name type="scientific">Panacibacter microcysteis</name>
    <dbReference type="NCBI Taxonomy" id="2793269"/>
    <lineage>
        <taxon>Bacteria</taxon>
        <taxon>Pseudomonadati</taxon>
        <taxon>Bacteroidota</taxon>
        <taxon>Chitinophagia</taxon>
        <taxon>Chitinophagales</taxon>
        <taxon>Chitinophagaceae</taxon>
        <taxon>Panacibacter</taxon>
    </lineage>
</organism>
<evidence type="ECO:0000313" key="3">
    <source>
        <dbReference type="Proteomes" id="UP000628448"/>
    </source>
</evidence>
<gene>
    <name evidence="2" type="ORF">I5907_07665</name>
</gene>
<sequence length="66" mass="7713">MLSLNINYCWSKRYATNDKLHTNDNETYREAIELQLMLHNADMEIIKTENLYLFDGEPAFTAAQGQ</sequence>
<dbReference type="Gene3D" id="3.30.70.1570">
    <property type="match status" value="1"/>
</dbReference>
<dbReference type="InterPro" id="IPR046997">
    <property type="entry name" value="Isocitrate_DH_TT1725_C_sf"/>
</dbReference>
<dbReference type="Pfam" id="PF18324">
    <property type="entry name" value="Isocitrate_DH_C_bact"/>
    <property type="match status" value="1"/>
</dbReference>